<evidence type="ECO:0000256" key="1">
    <source>
        <dbReference type="ARBA" id="ARBA00022801"/>
    </source>
</evidence>
<dbReference type="Proteomes" id="UP000185207">
    <property type="component" value="Unassembled WGS sequence"/>
</dbReference>
<evidence type="ECO:0000313" key="3">
    <source>
        <dbReference type="EMBL" id="SIN86663.1"/>
    </source>
</evidence>
<proteinExistence type="predicted"/>
<accession>A0A1N6EUR9</accession>
<sequence>MKVKYRVILVFSLIILSFLSYKLSTEKVNSDIKLPKLALNYNLQKDIIYKNTSENQPLKLDIYQPKNLKIKSPVVIFIHGGAWVIGDKEIVAQNYRAYVLEELVDNNYTVISINFTNINNETHLDKTLQDCKDVLKWIKDNSEEYQLDINNIGVWGGSSGAHIAMLTAYNQQNHTNSGFPKLKYVINFFGPSDLNELFKTDANKLLLKAFKMSYPKTYNIRKQKIKQLTGFDINTQKEEAIKKSKEFSPVTYITKQTVPTLIFHGTSDSTVDISQSQLLADALEKNKVYHQYFVLDNAKHTFSNINLDEAKDVAKKTLEFIKSQTKYVD</sequence>
<dbReference type="PANTHER" id="PTHR48081:SF13">
    <property type="entry name" value="ALPHA_BETA HYDROLASE"/>
    <property type="match status" value="1"/>
</dbReference>
<dbReference type="RefSeq" id="WP_074233635.1">
    <property type="nucleotide sequence ID" value="NZ_FSRK01000001.1"/>
</dbReference>
<dbReference type="OrthoDB" id="9777975at2"/>
<dbReference type="PANTHER" id="PTHR48081">
    <property type="entry name" value="AB HYDROLASE SUPERFAMILY PROTEIN C4A8.06C"/>
    <property type="match status" value="1"/>
</dbReference>
<dbReference type="Gene3D" id="3.40.50.1820">
    <property type="entry name" value="alpha/beta hydrolase"/>
    <property type="match status" value="1"/>
</dbReference>
<organism evidence="3 4">
    <name type="scientific">Epilithonimonas zeae</name>
    <dbReference type="NCBI Taxonomy" id="1416779"/>
    <lineage>
        <taxon>Bacteria</taxon>
        <taxon>Pseudomonadati</taxon>
        <taxon>Bacteroidota</taxon>
        <taxon>Flavobacteriia</taxon>
        <taxon>Flavobacteriales</taxon>
        <taxon>Weeksellaceae</taxon>
        <taxon>Chryseobacterium group</taxon>
        <taxon>Epilithonimonas</taxon>
    </lineage>
</organism>
<keyword evidence="4" id="KW-1185">Reference proteome</keyword>
<gene>
    <name evidence="3" type="ORF">SAMN05444409_0862</name>
</gene>
<dbReference type="STRING" id="1416779.SAMN05444409_0862"/>
<dbReference type="AlphaFoldDB" id="A0A1N6EUR9"/>
<dbReference type="GO" id="GO:0016787">
    <property type="term" value="F:hydrolase activity"/>
    <property type="evidence" value="ECO:0007669"/>
    <property type="project" value="UniProtKB-KW"/>
</dbReference>
<name>A0A1N6EUR9_9FLAO</name>
<dbReference type="EMBL" id="FSRK01000001">
    <property type="protein sequence ID" value="SIN86663.1"/>
    <property type="molecule type" value="Genomic_DNA"/>
</dbReference>
<dbReference type="InterPro" id="IPR049492">
    <property type="entry name" value="BD-FAE-like_dom"/>
</dbReference>
<protein>
    <submittedName>
        <fullName evidence="3">Acetyl esterase/lipase</fullName>
    </submittedName>
</protein>
<dbReference type="SUPFAM" id="SSF53474">
    <property type="entry name" value="alpha/beta-Hydrolases"/>
    <property type="match status" value="1"/>
</dbReference>
<dbReference type="Pfam" id="PF20434">
    <property type="entry name" value="BD-FAE"/>
    <property type="match status" value="1"/>
</dbReference>
<dbReference type="InterPro" id="IPR029058">
    <property type="entry name" value="AB_hydrolase_fold"/>
</dbReference>
<reference evidence="4" key="1">
    <citation type="submission" date="2016-11" db="EMBL/GenBank/DDBJ databases">
        <authorList>
            <person name="Varghese N."/>
            <person name="Submissions S."/>
        </authorList>
    </citation>
    <scope>NUCLEOTIDE SEQUENCE [LARGE SCALE GENOMIC DNA]</scope>
    <source>
        <strain evidence="4">DSM 27623</strain>
    </source>
</reference>
<keyword evidence="1" id="KW-0378">Hydrolase</keyword>
<dbReference type="InterPro" id="IPR050300">
    <property type="entry name" value="GDXG_lipolytic_enzyme"/>
</dbReference>
<feature type="domain" description="BD-FAE-like" evidence="2">
    <location>
        <begin position="60"/>
        <end position="283"/>
    </location>
</feature>
<evidence type="ECO:0000313" key="4">
    <source>
        <dbReference type="Proteomes" id="UP000185207"/>
    </source>
</evidence>
<evidence type="ECO:0000259" key="2">
    <source>
        <dbReference type="Pfam" id="PF20434"/>
    </source>
</evidence>